<keyword evidence="6" id="KW-1185">Reference proteome</keyword>
<dbReference type="Proteomes" id="UP001055658">
    <property type="component" value="Chromosome"/>
</dbReference>
<evidence type="ECO:0000256" key="2">
    <source>
        <dbReference type="ARBA" id="ARBA00022801"/>
    </source>
</evidence>
<dbReference type="InterPro" id="IPR013148">
    <property type="entry name" value="Glyco_hydro_32_N"/>
</dbReference>
<reference evidence="5" key="1">
    <citation type="submission" date="2022-02" db="EMBL/GenBank/DDBJ databases">
        <title>Coral-associated bacteria.</title>
        <authorList>
            <person name="Tang K."/>
            <person name="Wang X."/>
        </authorList>
    </citation>
    <scope>NUCLEOTIDE SEQUENCE</scope>
    <source>
        <strain evidence="5">SCSIO 43006</strain>
    </source>
</reference>
<evidence type="ECO:0000256" key="3">
    <source>
        <dbReference type="ARBA" id="ARBA00023295"/>
    </source>
</evidence>
<dbReference type="InterPro" id="IPR023296">
    <property type="entry name" value="Glyco_hydro_beta-prop_sf"/>
</dbReference>
<keyword evidence="3" id="KW-0326">Glycosidase</keyword>
<organism evidence="5 6">
    <name type="scientific">Microbulbifer variabilis</name>
    <dbReference type="NCBI Taxonomy" id="266805"/>
    <lineage>
        <taxon>Bacteria</taxon>
        <taxon>Pseudomonadati</taxon>
        <taxon>Pseudomonadota</taxon>
        <taxon>Gammaproteobacteria</taxon>
        <taxon>Cellvibrionales</taxon>
        <taxon>Microbulbiferaceae</taxon>
        <taxon>Microbulbifer</taxon>
    </lineage>
</organism>
<evidence type="ECO:0000259" key="4">
    <source>
        <dbReference type="Pfam" id="PF00251"/>
    </source>
</evidence>
<proteinExistence type="inferred from homology"/>
<dbReference type="CDD" id="cd18609">
    <property type="entry name" value="GH32-like"/>
    <property type="match status" value="1"/>
</dbReference>
<dbReference type="Pfam" id="PF00251">
    <property type="entry name" value="Glyco_hydro_32N"/>
    <property type="match status" value="1"/>
</dbReference>
<sequence length="327" mass="37252">MAFNLKDKWVWDFWFAVDGDQYHMFYLQADKSLGDPELRHWHVSIGHAISTDLIHWAPTQDAIKPSQYQEGDIDEAADSYTTWTGCVHKEGDTWYMFYTGTKHTEKGLIQRVCLATSKDLLNWQKCPENPLVELDPKFYDGLNLEYWHDASWRDPWIVKDPDQALYHMYVTARCNQGSPDGRGAVGYASSTDLLHWKVGEPILAPGWYGEMEVPQIEKIQGRYYLFCSVSTQFHSQAHRQSMSGKPLTGTKYFVSDALNGPYTVIGDGFLGADEQGSLYSGRVIQGPDQHWYLLAFNRDDAQGNFIGGICDPKKIEFLANGQLKLAE</sequence>
<feature type="domain" description="Glycosyl hydrolase family 32 N-terminal" evidence="4">
    <location>
        <begin position="19"/>
        <end position="260"/>
    </location>
</feature>
<dbReference type="InterPro" id="IPR051214">
    <property type="entry name" value="GH32_Enzymes"/>
</dbReference>
<dbReference type="SUPFAM" id="SSF75005">
    <property type="entry name" value="Arabinanase/levansucrase/invertase"/>
    <property type="match status" value="1"/>
</dbReference>
<comment type="similarity">
    <text evidence="1">Belongs to the glycosyl hydrolase 32 family.</text>
</comment>
<accession>A0ABY4VFU9</accession>
<dbReference type="PANTHER" id="PTHR43101:SF1">
    <property type="entry name" value="BETA-FRUCTOSIDASE"/>
    <property type="match status" value="1"/>
</dbReference>
<evidence type="ECO:0000256" key="1">
    <source>
        <dbReference type="ARBA" id="ARBA00009902"/>
    </source>
</evidence>
<dbReference type="Gene3D" id="2.115.10.20">
    <property type="entry name" value="Glycosyl hydrolase domain, family 43"/>
    <property type="match status" value="1"/>
</dbReference>
<dbReference type="PANTHER" id="PTHR43101">
    <property type="entry name" value="BETA-FRUCTOSIDASE"/>
    <property type="match status" value="1"/>
</dbReference>
<name>A0ABY4VFU9_9GAMM</name>
<gene>
    <name evidence="5" type="ORF">MJO52_06995</name>
</gene>
<dbReference type="EMBL" id="CP092418">
    <property type="protein sequence ID" value="USD22880.1"/>
    <property type="molecule type" value="Genomic_DNA"/>
</dbReference>
<protein>
    <recommendedName>
        <fullName evidence="4">Glycosyl hydrolase family 32 N-terminal domain-containing protein</fullName>
    </recommendedName>
</protein>
<keyword evidence="2" id="KW-0378">Hydrolase</keyword>
<evidence type="ECO:0000313" key="5">
    <source>
        <dbReference type="EMBL" id="USD22880.1"/>
    </source>
</evidence>
<dbReference type="RefSeq" id="WP_252085233.1">
    <property type="nucleotide sequence ID" value="NZ_CP092418.1"/>
</dbReference>
<evidence type="ECO:0000313" key="6">
    <source>
        <dbReference type="Proteomes" id="UP001055658"/>
    </source>
</evidence>